<proteinExistence type="predicted"/>
<dbReference type="AlphaFoldDB" id="A0A383VGH2"/>
<keyword evidence="2" id="KW-1185">Reference proteome</keyword>
<name>A0A383VGH2_TETOB</name>
<protein>
    <submittedName>
        <fullName evidence="1">Uncharacterized protein</fullName>
    </submittedName>
</protein>
<dbReference type="STRING" id="3088.A0A383VGH2"/>
<reference evidence="1 2" key="1">
    <citation type="submission" date="2016-10" db="EMBL/GenBank/DDBJ databases">
        <authorList>
            <person name="Cai Z."/>
        </authorList>
    </citation>
    <scope>NUCLEOTIDE SEQUENCE [LARGE SCALE GENOMIC DNA]</scope>
</reference>
<organism evidence="1 2">
    <name type="scientific">Tetradesmus obliquus</name>
    <name type="common">Green alga</name>
    <name type="synonym">Acutodesmus obliquus</name>
    <dbReference type="NCBI Taxonomy" id="3088"/>
    <lineage>
        <taxon>Eukaryota</taxon>
        <taxon>Viridiplantae</taxon>
        <taxon>Chlorophyta</taxon>
        <taxon>core chlorophytes</taxon>
        <taxon>Chlorophyceae</taxon>
        <taxon>CS clade</taxon>
        <taxon>Sphaeropleales</taxon>
        <taxon>Scenedesmaceae</taxon>
        <taxon>Tetradesmus</taxon>
    </lineage>
</organism>
<dbReference type="EMBL" id="FNXT01000350">
    <property type="protein sequence ID" value="SZX63879.1"/>
    <property type="molecule type" value="Genomic_DNA"/>
</dbReference>
<gene>
    <name evidence="1" type="ORF">BQ4739_LOCUS4418</name>
</gene>
<sequence length="129" mass="14670">MSLLQLLLKPANRNLLEVVSHLPKLGVGSKVTRKAWEPYGDSYWEVVAVKPRTEDGSAGKVYGVLTWRGQREQKPRLINGRAKRVWRWLPSQQQQQQYVPLARELQRQQDLQRLAAQRAEAAAGKEAGS</sequence>
<dbReference type="PANTHER" id="PTHR28589:SF1">
    <property type="entry name" value="SMALL RIBOSOMAL SUBUNIT PROTEIN MS34"/>
    <property type="match status" value="1"/>
</dbReference>
<dbReference type="Pfam" id="PF16053">
    <property type="entry name" value="MRP-S34"/>
    <property type="match status" value="1"/>
</dbReference>
<dbReference type="InterPro" id="IPR032053">
    <property type="entry name" value="Ribosomal_mS34"/>
</dbReference>
<dbReference type="PANTHER" id="PTHR28589">
    <property type="entry name" value="28S RIBOSOMAL PROTEIN S34, MITOCHONDRIAL"/>
    <property type="match status" value="1"/>
</dbReference>
<dbReference type="Proteomes" id="UP000256970">
    <property type="component" value="Unassembled WGS sequence"/>
</dbReference>
<dbReference type="GO" id="GO:0003735">
    <property type="term" value="F:structural constituent of ribosome"/>
    <property type="evidence" value="ECO:0007669"/>
    <property type="project" value="InterPro"/>
</dbReference>
<accession>A0A383VGH2</accession>
<dbReference type="GO" id="GO:0005739">
    <property type="term" value="C:mitochondrion"/>
    <property type="evidence" value="ECO:0007669"/>
    <property type="project" value="InterPro"/>
</dbReference>
<evidence type="ECO:0000313" key="2">
    <source>
        <dbReference type="Proteomes" id="UP000256970"/>
    </source>
</evidence>
<evidence type="ECO:0000313" key="1">
    <source>
        <dbReference type="EMBL" id="SZX63879.1"/>
    </source>
</evidence>